<dbReference type="GO" id="GO:0005737">
    <property type="term" value="C:cytoplasm"/>
    <property type="evidence" value="ECO:0007669"/>
    <property type="project" value="TreeGrafter"/>
</dbReference>
<keyword evidence="6" id="KW-0732">Signal</keyword>
<evidence type="ECO:0000259" key="7">
    <source>
        <dbReference type="PROSITE" id="PS50905"/>
    </source>
</evidence>
<dbReference type="GO" id="GO:0006879">
    <property type="term" value="P:intracellular iron ion homeostasis"/>
    <property type="evidence" value="ECO:0007669"/>
    <property type="project" value="UniProtKB-KW"/>
</dbReference>
<evidence type="ECO:0000256" key="3">
    <source>
        <dbReference type="ARBA" id="ARBA00022723"/>
    </source>
</evidence>
<dbReference type="PROSITE" id="PS50905">
    <property type="entry name" value="FERRITIN_LIKE"/>
    <property type="match status" value="1"/>
</dbReference>
<accession>A0A8E5JT45</accession>
<evidence type="ECO:0000256" key="2">
    <source>
        <dbReference type="ARBA" id="ARBA00022434"/>
    </source>
</evidence>
<evidence type="ECO:0000256" key="6">
    <source>
        <dbReference type="SAM" id="SignalP"/>
    </source>
</evidence>
<dbReference type="PANTHER" id="PTHR11431:SF51">
    <property type="entry name" value="FERRITIN"/>
    <property type="match status" value="1"/>
</dbReference>
<comment type="function">
    <text evidence="5">Stores iron in a soluble, non-toxic, readily available form. Important for iron homeostasis. Iron is taken up in the ferrous form and deposited as ferric hydroxides after oxidation.</text>
</comment>
<feature type="chain" id="PRO_5034259394" description="Ferritin" evidence="6">
    <location>
        <begin position="17"/>
        <end position="226"/>
    </location>
</feature>
<proteinExistence type="evidence at transcript level"/>
<dbReference type="GO" id="GO:0008199">
    <property type="term" value="F:ferric iron binding"/>
    <property type="evidence" value="ECO:0007669"/>
    <property type="project" value="InterPro"/>
</dbReference>
<dbReference type="Pfam" id="PF00210">
    <property type="entry name" value="Ferritin"/>
    <property type="match status" value="1"/>
</dbReference>
<name>A0A8E5JT45_SCHGR</name>
<evidence type="ECO:0000313" key="8">
    <source>
        <dbReference type="EMBL" id="QVD39393.1"/>
    </source>
</evidence>
<dbReference type="AlphaFoldDB" id="A0A8E5JT45"/>
<evidence type="ECO:0000256" key="5">
    <source>
        <dbReference type="RuleBase" id="RU361145"/>
    </source>
</evidence>
<feature type="signal peptide" evidence="6">
    <location>
        <begin position="1"/>
        <end position="16"/>
    </location>
</feature>
<keyword evidence="2 5" id="KW-0409">Iron storage</keyword>
<evidence type="ECO:0000256" key="1">
    <source>
        <dbReference type="ARBA" id="ARBA00007513"/>
    </source>
</evidence>
<dbReference type="EMBL" id="MW962627">
    <property type="protein sequence ID" value="QVD39393.1"/>
    <property type="molecule type" value="mRNA"/>
</dbReference>
<keyword evidence="3 5" id="KW-0479">Metal-binding</keyword>
<dbReference type="CTD" id="44965"/>
<sequence length="226" mass="26099">MKVFGVFICLLSAAFASQFCYDSKICSGRDDFTTCTAKYGEFPAIESELSRYMNVHFNHSYQYLLLSSYFKNFEKNRHGFEKLYRKLSDEMWEQSIDLIKYVTKRGGAVKFDPIPRKLDFPSDNLNLNEMESLAVALDGQKLLANEANEIHRRVTKNVVHHSEPSLAAHDAEVGSYLENEFVHKLAERIRDLSGYANDLIKLLAEDKQPERSLSLYLFDEYLQKAL</sequence>
<dbReference type="PANTHER" id="PTHR11431">
    <property type="entry name" value="FERRITIN"/>
    <property type="match status" value="1"/>
</dbReference>
<comment type="similarity">
    <text evidence="1 5">Belongs to the ferritin family.</text>
</comment>
<organism evidence="8">
    <name type="scientific">Schistocerca gregaria</name>
    <name type="common">Desert locust</name>
    <name type="synonym">Gryllus gregarius</name>
    <dbReference type="NCBI Taxonomy" id="7010"/>
    <lineage>
        <taxon>Eukaryota</taxon>
        <taxon>Metazoa</taxon>
        <taxon>Ecdysozoa</taxon>
        <taxon>Arthropoda</taxon>
        <taxon>Hexapoda</taxon>
        <taxon>Insecta</taxon>
        <taxon>Pterygota</taxon>
        <taxon>Neoptera</taxon>
        <taxon>Polyneoptera</taxon>
        <taxon>Orthoptera</taxon>
        <taxon>Caelifera</taxon>
        <taxon>Acrididea</taxon>
        <taxon>Acridomorpha</taxon>
        <taxon>Acridoidea</taxon>
        <taxon>Acrididae</taxon>
        <taxon>Cyrtacanthacridinae</taxon>
        <taxon>Schistocerca</taxon>
    </lineage>
</organism>
<dbReference type="RefSeq" id="XP_049832998.1">
    <property type="nucleotide sequence ID" value="XM_049977041.1"/>
</dbReference>
<dbReference type="GO" id="GO:0008198">
    <property type="term" value="F:ferrous iron binding"/>
    <property type="evidence" value="ECO:0007669"/>
    <property type="project" value="TreeGrafter"/>
</dbReference>
<keyword evidence="4 5" id="KW-0408">Iron</keyword>
<dbReference type="InterPro" id="IPR008331">
    <property type="entry name" value="Ferritin_DPS_dom"/>
</dbReference>
<dbReference type="InterPro" id="IPR009040">
    <property type="entry name" value="Ferritin-like_diiron"/>
</dbReference>
<feature type="domain" description="Ferritin-like diiron" evidence="7">
    <location>
        <begin position="39"/>
        <end position="203"/>
    </location>
</feature>
<dbReference type="InterPro" id="IPR012347">
    <property type="entry name" value="Ferritin-like"/>
</dbReference>
<dbReference type="InterPro" id="IPR009078">
    <property type="entry name" value="Ferritin-like_SF"/>
</dbReference>
<dbReference type="InterPro" id="IPR001519">
    <property type="entry name" value="Ferritin"/>
</dbReference>
<protein>
    <recommendedName>
        <fullName evidence="5">Ferritin</fullName>
    </recommendedName>
</protein>
<dbReference type="CDD" id="cd01056">
    <property type="entry name" value="Euk_Ferritin"/>
    <property type="match status" value="1"/>
</dbReference>
<dbReference type="GeneID" id="126273542"/>
<reference evidence="8" key="1">
    <citation type="journal article" date="2021" name="J. Neurophysiol.">
        <title>Gene transcription changes in a locust model of noise-induced deafness.</title>
        <authorList>
            <person name="French A.S."/>
            <person name="Warren B."/>
        </authorList>
    </citation>
    <scope>NUCLEOTIDE SEQUENCE</scope>
</reference>
<dbReference type="Gene3D" id="1.20.1260.10">
    <property type="match status" value="1"/>
</dbReference>
<dbReference type="SUPFAM" id="SSF47240">
    <property type="entry name" value="Ferritin-like"/>
    <property type="match status" value="1"/>
</dbReference>
<dbReference type="OrthoDB" id="6363126at2759"/>
<dbReference type="GO" id="GO:0006826">
    <property type="term" value="P:iron ion transport"/>
    <property type="evidence" value="ECO:0007669"/>
    <property type="project" value="InterPro"/>
</dbReference>
<dbReference type="KEGG" id="sgre:126273542"/>
<evidence type="ECO:0000256" key="4">
    <source>
        <dbReference type="ARBA" id="ARBA00023004"/>
    </source>
</evidence>